<dbReference type="Pfam" id="PF00046">
    <property type="entry name" value="Homeodomain"/>
    <property type="match status" value="1"/>
</dbReference>
<dbReference type="PROSITE" id="PS50071">
    <property type="entry name" value="HOMEOBOX_2"/>
    <property type="match status" value="1"/>
</dbReference>
<evidence type="ECO:0000256" key="3">
    <source>
        <dbReference type="ARBA" id="ARBA00023125"/>
    </source>
</evidence>
<feature type="region of interest" description="Disordered" evidence="8">
    <location>
        <begin position="185"/>
        <end position="211"/>
    </location>
</feature>
<dbReference type="SMART" id="SM00389">
    <property type="entry name" value="HOX"/>
    <property type="match status" value="1"/>
</dbReference>
<dbReference type="GO" id="GO:0000981">
    <property type="term" value="F:DNA-binding transcription factor activity, RNA polymerase II-specific"/>
    <property type="evidence" value="ECO:0007669"/>
    <property type="project" value="InterPro"/>
</dbReference>
<dbReference type="PROSITE" id="PS00027">
    <property type="entry name" value="HOMEOBOX_1"/>
    <property type="match status" value="1"/>
</dbReference>
<dbReference type="InterPro" id="IPR001356">
    <property type="entry name" value="HD"/>
</dbReference>
<feature type="DNA-binding region" description="Homeobox" evidence="6">
    <location>
        <begin position="125"/>
        <end position="184"/>
    </location>
</feature>
<dbReference type="InterPro" id="IPR009057">
    <property type="entry name" value="Homeodomain-like_sf"/>
</dbReference>
<dbReference type="Ensembl" id="ENSHHUT00000089195.1">
    <property type="protein sequence ID" value="ENSHHUP00000086491.1"/>
    <property type="gene ID" value="ENSHHUG00000050036.1"/>
</dbReference>
<evidence type="ECO:0000256" key="2">
    <source>
        <dbReference type="ARBA" id="ARBA00022473"/>
    </source>
</evidence>
<dbReference type="PRINTS" id="PR00024">
    <property type="entry name" value="HOMEOBOX"/>
</dbReference>
<dbReference type="AlphaFoldDB" id="A0A4W5R9B0"/>
<evidence type="ECO:0000256" key="6">
    <source>
        <dbReference type="PROSITE-ProRule" id="PRU00108"/>
    </source>
</evidence>
<accession>A0A4W5R9B0</accession>
<evidence type="ECO:0000256" key="1">
    <source>
        <dbReference type="ARBA" id="ARBA00007916"/>
    </source>
</evidence>
<comment type="similarity">
    <text evidence="1">Belongs to the distal-less homeobox family.</text>
</comment>
<dbReference type="PANTHER" id="PTHR24327">
    <property type="entry name" value="HOMEOBOX PROTEIN"/>
    <property type="match status" value="1"/>
</dbReference>
<keyword evidence="5 6" id="KW-0539">Nucleus</keyword>
<reference evidence="10" key="3">
    <citation type="submission" date="2025-09" db="UniProtKB">
        <authorList>
            <consortium name="Ensembl"/>
        </authorList>
    </citation>
    <scope>IDENTIFICATION</scope>
</reference>
<reference evidence="10" key="2">
    <citation type="submission" date="2025-08" db="UniProtKB">
        <authorList>
            <consortium name="Ensembl"/>
        </authorList>
    </citation>
    <scope>IDENTIFICATION</scope>
</reference>
<dbReference type="InterPro" id="IPR017970">
    <property type="entry name" value="Homeobox_CS"/>
</dbReference>
<protein>
    <submittedName>
        <fullName evidence="10">Distal-less homeobox 2b</fullName>
    </submittedName>
</protein>
<dbReference type="InterPro" id="IPR022135">
    <property type="entry name" value="Distal-less_N"/>
</dbReference>
<name>A0A4W5R9B0_9TELE</name>
<dbReference type="CDD" id="cd00086">
    <property type="entry name" value="homeodomain"/>
    <property type="match status" value="1"/>
</dbReference>
<comment type="subcellular location">
    <subcellularLocation>
        <location evidence="6 7">Nucleus</location>
    </subcellularLocation>
</comment>
<reference evidence="11" key="1">
    <citation type="submission" date="2018-06" db="EMBL/GenBank/DDBJ databases">
        <title>Genome assembly of Danube salmon.</title>
        <authorList>
            <person name="Macqueen D.J."/>
            <person name="Gundappa M.K."/>
        </authorList>
    </citation>
    <scope>NUCLEOTIDE SEQUENCE [LARGE SCALE GENOMIC DNA]</scope>
</reference>
<evidence type="ECO:0000256" key="7">
    <source>
        <dbReference type="RuleBase" id="RU000682"/>
    </source>
</evidence>
<keyword evidence="3 6" id="KW-0238">DNA-binding</keyword>
<evidence type="ECO:0000256" key="8">
    <source>
        <dbReference type="SAM" id="MobiDB-lite"/>
    </source>
</evidence>
<keyword evidence="11" id="KW-1185">Reference proteome</keyword>
<dbReference type="GO" id="GO:0000978">
    <property type="term" value="F:RNA polymerase II cis-regulatory region sequence-specific DNA binding"/>
    <property type="evidence" value="ECO:0007669"/>
    <property type="project" value="TreeGrafter"/>
</dbReference>
<feature type="domain" description="Homeobox" evidence="9">
    <location>
        <begin position="123"/>
        <end position="183"/>
    </location>
</feature>
<dbReference type="GO" id="GO:0005634">
    <property type="term" value="C:nucleus"/>
    <property type="evidence" value="ECO:0007669"/>
    <property type="project" value="UniProtKB-SubCell"/>
</dbReference>
<evidence type="ECO:0000259" key="9">
    <source>
        <dbReference type="PROSITE" id="PS50071"/>
    </source>
</evidence>
<dbReference type="FunFam" id="1.10.10.60:FF:000424">
    <property type="entry name" value="ANTP homeobox protein"/>
    <property type="match status" value="1"/>
</dbReference>
<dbReference type="PANTHER" id="PTHR24327:SF23">
    <property type="entry name" value="HOMEOBOX PROTEIN DLX-2"/>
    <property type="match status" value="1"/>
</dbReference>
<dbReference type="Gene3D" id="1.10.10.60">
    <property type="entry name" value="Homeodomain-like"/>
    <property type="match status" value="1"/>
</dbReference>
<dbReference type="GO" id="GO:0048598">
    <property type="term" value="P:embryonic morphogenesis"/>
    <property type="evidence" value="ECO:0007669"/>
    <property type="project" value="UniProtKB-ARBA"/>
</dbReference>
<dbReference type="InterPro" id="IPR020479">
    <property type="entry name" value="HD_metazoa"/>
</dbReference>
<dbReference type="STRING" id="62062.ENSHHUP00000086491"/>
<evidence type="ECO:0000313" key="10">
    <source>
        <dbReference type="Ensembl" id="ENSHHUP00000086491.1"/>
    </source>
</evidence>
<dbReference type="SUPFAM" id="SSF46689">
    <property type="entry name" value="Homeodomain-like"/>
    <property type="match status" value="1"/>
</dbReference>
<dbReference type="GO" id="GO:0048731">
    <property type="term" value="P:system development"/>
    <property type="evidence" value="ECO:0007669"/>
    <property type="project" value="UniProtKB-ARBA"/>
</dbReference>
<evidence type="ECO:0000256" key="4">
    <source>
        <dbReference type="ARBA" id="ARBA00023155"/>
    </source>
</evidence>
<dbReference type="Pfam" id="PF12413">
    <property type="entry name" value="DLL_N"/>
    <property type="match status" value="1"/>
</dbReference>
<feature type="compositionally biased region" description="Polar residues" evidence="8">
    <location>
        <begin position="201"/>
        <end position="211"/>
    </location>
</feature>
<dbReference type="GeneTree" id="ENSGT00940000160127"/>
<dbReference type="GO" id="GO:0043009">
    <property type="term" value="P:chordate embryonic development"/>
    <property type="evidence" value="ECO:0007669"/>
    <property type="project" value="UniProtKB-ARBA"/>
</dbReference>
<keyword evidence="2" id="KW-0217">Developmental protein</keyword>
<dbReference type="PRINTS" id="PR00031">
    <property type="entry name" value="HTHREPRESSR"/>
</dbReference>
<sequence>ITGVLHTADTAMQSTQTTSIHYAMHESQESQILPISRATGCNFFPNQPTVHCTDPPHGQLKFDSHSFLEYNGNNGLYSPGMYEFGFPTSYGCYGSYMGSSPLTTDTEKEEKEPEVRMVKGKQKKVRKPRTIYSSLQLCALQCRFRMRQYLALPERAELAASLGLTQTQVKIWFQNRRSKLKKLCRNGQMPPEQPETPCDSPRSSSSPQATTVHWAPHGITETGGSSNEQNCIPPSAPSFYSNYSWYSATDSVALSQLSPVLYQPPNPSVDVGSIY</sequence>
<organism evidence="10 11">
    <name type="scientific">Hucho hucho</name>
    <name type="common">huchen</name>
    <dbReference type="NCBI Taxonomy" id="62062"/>
    <lineage>
        <taxon>Eukaryota</taxon>
        <taxon>Metazoa</taxon>
        <taxon>Chordata</taxon>
        <taxon>Craniata</taxon>
        <taxon>Vertebrata</taxon>
        <taxon>Euteleostomi</taxon>
        <taxon>Actinopterygii</taxon>
        <taxon>Neopterygii</taxon>
        <taxon>Teleostei</taxon>
        <taxon>Protacanthopterygii</taxon>
        <taxon>Salmoniformes</taxon>
        <taxon>Salmonidae</taxon>
        <taxon>Salmoninae</taxon>
        <taxon>Hucho</taxon>
    </lineage>
</organism>
<dbReference type="InterPro" id="IPR000047">
    <property type="entry name" value="HTH_motif"/>
</dbReference>
<proteinExistence type="inferred from homology"/>
<evidence type="ECO:0000313" key="11">
    <source>
        <dbReference type="Proteomes" id="UP000314982"/>
    </source>
</evidence>
<evidence type="ECO:0000256" key="5">
    <source>
        <dbReference type="ARBA" id="ARBA00023242"/>
    </source>
</evidence>
<dbReference type="GO" id="GO:0000122">
    <property type="term" value="P:negative regulation of transcription by RNA polymerase II"/>
    <property type="evidence" value="ECO:0007669"/>
    <property type="project" value="TreeGrafter"/>
</dbReference>
<dbReference type="InterPro" id="IPR050460">
    <property type="entry name" value="Distal-less_Homeobox_TF"/>
</dbReference>
<keyword evidence="4 6" id="KW-0371">Homeobox</keyword>
<dbReference type="GO" id="GO:0030154">
    <property type="term" value="P:cell differentiation"/>
    <property type="evidence" value="ECO:0007669"/>
    <property type="project" value="TreeGrafter"/>
</dbReference>
<dbReference type="Proteomes" id="UP000314982">
    <property type="component" value="Unassembled WGS sequence"/>
</dbReference>